<organism evidence="1 2">
    <name type="scientific">Paraburkholderia rhynchosiae</name>
    <dbReference type="NCBI Taxonomy" id="487049"/>
    <lineage>
        <taxon>Bacteria</taxon>
        <taxon>Pseudomonadati</taxon>
        <taxon>Pseudomonadota</taxon>
        <taxon>Betaproteobacteria</taxon>
        <taxon>Burkholderiales</taxon>
        <taxon>Burkholderiaceae</taxon>
        <taxon>Paraburkholderia</taxon>
    </lineage>
</organism>
<evidence type="ECO:0000313" key="2">
    <source>
        <dbReference type="Proteomes" id="UP001629235"/>
    </source>
</evidence>
<name>A0ACC7N9E3_9BURK</name>
<protein>
    <submittedName>
        <fullName evidence="1">Phage tail tube protein</fullName>
    </submittedName>
</protein>
<dbReference type="Proteomes" id="UP001629235">
    <property type="component" value="Unassembled WGS sequence"/>
</dbReference>
<evidence type="ECO:0000313" key="1">
    <source>
        <dbReference type="EMBL" id="MFM0104047.1"/>
    </source>
</evidence>
<sequence>MSKLTRKTLILAVIETVVGTDAVPTAALNSILARNCTYTPTVELASRDVMRPYLGNSEQLPAAIHGQLDFEIELAGAGVAGTAPAWGALIQACGFSETITAGDNVKYEPISDNLPTVTLYYYLDGLFHKLTSGRGTVAIDMTAKSIPVMKFKFTGLYSDVVDQAMPTGVDYSHFQKPLVVNKVNTPNWSFQGVSSPLQALSIDVANSVNYRNLVKQESVDITDRKPAGSATIQLDSVATKDWWAAVRDAITGPLTITHGKTAGNIVQIDGPAVQATNPAYSDQNGTAMLGLNLTFVPVTGNDEITITVK</sequence>
<proteinExistence type="predicted"/>
<keyword evidence="2" id="KW-1185">Reference proteome</keyword>
<reference evidence="1 2" key="1">
    <citation type="journal article" date="2024" name="Chem. Sci.">
        <title>Discovery of megapolipeptins by genome mining of a Burkholderiales bacteria collection.</title>
        <authorList>
            <person name="Paulo B.S."/>
            <person name="Recchia M.J.J."/>
            <person name="Lee S."/>
            <person name="Fergusson C.H."/>
            <person name="Romanowski S.B."/>
            <person name="Hernandez A."/>
            <person name="Krull N."/>
            <person name="Liu D.Y."/>
            <person name="Cavanagh H."/>
            <person name="Bos A."/>
            <person name="Gray C.A."/>
            <person name="Murphy B.T."/>
            <person name="Linington R.G."/>
            <person name="Eustaquio A.S."/>
        </authorList>
    </citation>
    <scope>NUCLEOTIDE SEQUENCE [LARGE SCALE GENOMIC DNA]</scope>
    <source>
        <strain evidence="1 2">RL18-126-BIB-B</strain>
    </source>
</reference>
<accession>A0ACC7N9E3</accession>
<gene>
    <name evidence="1" type="ORF">PQR01_11320</name>
</gene>
<comment type="caution">
    <text evidence="1">The sequence shown here is derived from an EMBL/GenBank/DDBJ whole genome shotgun (WGS) entry which is preliminary data.</text>
</comment>
<dbReference type="EMBL" id="JAQQDW010000017">
    <property type="protein sequence ID" value="MFM0104047.1"/>
    <property type="molecule type" value="Genomic_DNA"/>
</dbReference>